<feature type="domain" description="N-acetyltransferase" evidence="1">
    <location>
        <begin position="22"/>
        <end position="184"/>
    </location>
</feature>
<dbReference type="Pfam" id="PF13302">
    <property type="entry name" value="Acetyltransf_3"/>
    <property type="match status" value="1"/>
</dbReference>
<name>D2PXW3_KRIFD</name>
<reference evidence="3" key="1">
    <citation type="submission" date="2009-09" db="EMBL/GenBank/DDBJ databases">
        <title>The complete genome of Kribbella flavida DSM 17836.</title>
        <authorList>
            <consortium name="US DOE Joint Genome Institute (JGI-PGF)"/>
            <person name="Lucas S."/>
            <person name="Copeland A."/>
            <person name="Lapidus A."/>
            <person name="Glavina del Rio T."/>
            <person name="Dalin E."/>
            <person name="Tice H."/>
            <person name="Bruce D."/>
            <person name="Goodwin L."/>
            <person name="Pitluck S."/>
            <person name="Kyrpides N."/>
            <person name="Mavromatis K."/>
            <person name="Ivanova N."/>
            <person name="Saunders E."/>
            <person name="Brettin T."/>
            <person name="Detter J.C."/>
            <person name="Han C."/>
            <person name="Larimer F."/>
            <person name="Land M."/>
            <person name="Hauser L."/>
            <person name="Markowitz V."/>
            <person name="Cheng J.-F."/>
            <person name="Hugenholtz P."/>
            <person name="Woyke T."/>
            <person name="Wu D."/>
            <person name="Pukall R."/>
            <person name="Klenk H.-P."/>
            <person name="Eisen J.A."/>
        </authorList>
    </citation>
    <scope>NUCLEOTIDE SEQUENCE [LARGE SCALE GENOMIC DNA]</scope>
    <source>
        <strain evidence="3">DSM 17836 / JCM 10339 / NBRC 14399</strain>
    </source>
</reference>
<dbReference type="InterPro" id="IPR000182">
    <property type="entry name" value="GNAT_dom"/>
</dbReference>
<dbReference type="KEGG" id="kfl:Kfla_4546"/>
<evidence type="ECO:0000259" key="1">
    <source>
        <dbReference type="PROSITE" id="PS51186"/>
    </source>
</evidence>
<dbReference type="SUPFAM" id="SSF55729">
    <property type="entry name" value="Acyl-CoA N-acyltransferases (Nat)"/>
    <property type="match status" value="1"/>
</dbReference>
<dbReference type="EMBL" id="CP001736">
    <property type="protein sequence ID" value="ADB33569.1"/>
    <property type="molecule type" value="Genomic_DNA"/>
</dbReference>
<dbReference type="PANTHER" id="PTHR43610">
    <property type="entry name" value="BLL6696 PROTEIN"/>
    <property type="match status" value="1"/>
</dbReference>
<evidence type="ECO:0000313" key="2">
    <source>
        <dbReference type="EMBL" id="ADB33569.1"/>
    </source>
</evidence>
<gene>
    <name evidence="2" type="ordered locus">Kfla_4546</name>
</gene>
<dbReference type="STRING" id="479435.Kfla_4546"/>
<keyword evidence="2" id="KW-0808">Transferase</keyword>
<dbReference type="eggNOG" id="COG1670">
    <property type="taxonomic scope" value="Bacteria"/>
</dbReference>
<accession>D2PXW3</accession>
<evidence type="ECO:0000313" key="3">
    <source>
        <dbReference type="Proteomes" id="UP000007967"/>
    </source>
</evidence>
<keyword evidence="3" id="KW-1185">Reference proteome</keyword>
<protein>
    <submittedName>
        <fullName evidence="2">GCN5-related N-acetyltransferase</fullName>
    </submittedName>
</protein>
<reference evidence="2 3" key="2">
    <citation type="journal article" date="2010" name="Stand. Genomic Sci.">
        <title>Complete genome sequence of Kribbella flavida type strain (IFO 14399).</title>
        <authorList>
            <person name="Pukall R."/>
            <person name="Lapidus A."/>
            <person name="Glavina Del Rio T."/>
            <person name="Copeland A."/>
            <person name="Tice H."/>
            <person name="Cheng J.-F."/>
            <person name="Lucas S."/>
            <person name="Chen F."/>
            <person name="Nolan M."/>
            <person name="LaButti K."/>
            <person name="Pati A."/>
            <person name="Ivanova N."/>
            <person name="Mavrommatis K."/>
            <person name="Mikhailova N."/>
            <person name="Pitluck S."/>
            <person name="Bruce D."/>
            <person name="Goodwin L."/>
            <person name="Land M."/>
            <person name="Hauser L."/>
            <person name="Chang Y.-J."/>
            <person name="Jeffries C.D."/>
            <person name="Chen A."/>
            <person name="Palaniappan K."/>
            <person name="Chain P."/>
            <person name="Rohde M."/>
            <person name="Goeker M."/>
            <person name="Bristow J."/>
            <person name="Eisen J.A."/>
            <person name="Markowitz V."/>
            <person name="Hugenholtz P."/>
            <person name="Kyrpides N.C."/>
            <person name="Klenk H.-P."/>
            <person name="Brettin T."/>
        </authorList>
    </citation>
    <scope>NUCLEOTIDE SEQUENCE [LARGE SCALE GENOMIC DNA]</scope>
    <source>
        <strain evidence="3">DSM 17836 / JCM 10339 / NBRC 14399</strain>
    </source>
</reference>
<dbReference type="Gene3D" id="3.40.630.30">
    <property type="match status" value="1"/>
</dbReference>
<organism evidence="2 3">
    <name type="scientific">Kribbella flavida (strain DSM 17836 / JCM 10339 / NBRC 14399)</name>
    <dbReference type="NCBI Taxonomy" id="479435"/>
    <lineage>
        <taxon>Bacteria</taxon>
        <taxon>Bacillati</taxon>
        <taxon>Actinomycetota</taxon>
        <taxon>Actinomycetes</taxon>
        <taxon>Propionibacteriales</taxon>
        <taxon>Kribbellaceae</taxon>
        <taxon>Kribbella</taxon>
    </lineage>
</organism>
<sequence>MVRKLLLVTDFSYKPTLTGKLVVLRCLDEGDFPMMKAAMDDPEVTRLTGSHEEISDERAREWLRTRKEQTDRLDLAIVDRSTGDAVGEAVLNEYDPDNRSCNFRILIGPAGRNRGLGTEATKLIVGYGFEELGLHRISLDVFAFNPRAQRAYEKAGFVVEGRLRDALCWKGEWIDSIVMAILEDEWRARTEA</sequence>
<dbReference type="Proteomes" id="UP000007967">
    <property type="component" value="Chromosome"/>
</dbReference>
<dbReference type="PANTHER" id="PTHR43610:SF1">
    <property type="entry name" value="N-ACETYLTRANSFERASE DOMAIN-CONTAINING PROTEIN"/>
    <property type="match status" value="1"/>
</dbReference>
<dbReference type="InterPro" id="IPR016181">
    <property type="entry name" value="Acyl_CoA_acyltransferase"/>
</dbReference>
<proteinExistence type="predicted"/>
<dbReference type="AlphaFoldDB" id="D2PXW3"/>
<dbReference type="PROSITE" id="PS51186">
    <property type="entry name" value="GNAT"/>
    <property type="match status" value="1"/>
</dbReference>
<dbReference type="HOGENOM" id="CLU_013985_3_2_11"/>
<dbReference type="GO" id="GO:0016747">
    <property type="term" value="F:acyltransferase activity, transferring groups other than amino-acyl groups"/>
    <property type="evidence" value="ECO:0007669"/>
    <property type="project" value="InterPro"/>
</dbReference>